<evidence type="ECO:0000256" key="3">
    <source>
        <dbReference type="SAM" id="SignalP"/>
    </source>
</evidence>
<keyword evidence="5" id="KW-1185">Reference proteome</keyword>
<evidence type="ECO:0008006" key="6">
    <source>
        <dbReference type="Google" id="ProtNLM"/>
    </source>
</evidence>
<evidence type="ECO:0000313" key="4">
    <source>
        <dbReference type="EMBL" id="KIY73591.1"/>
    </source>
</evidence>
<proteinExistence type="predicted"/>
<feature type="compositionally biased region" description="Low complexity" evidence="1">
    <location>
        <begin position="97"/>
        <end position="115"/>
    </location>
</feature>
<feature type="compositionally biased region" description="Polar residues" evidence="1">
    <location>
        <begin position="51"/>
        <end position="74"/>
    </location>
</feature>
<feature type="signal peptide" evidence="3">
    <location>
        <begin position="1"/>
        <end position="22"/>
    </location>
</feature>
<keyword evidence="2" id="KW-1133">Transmembrane helix</keyword>
<dbReference type="Proteomes" id="UP000054007">
    <property type="component" value="Unassembled WGS sequence"/>
</dbReference>
<keyword evidence="3" id="KW-0732">Signal</keyword>
<accession>A0A0D7BVD8</accession>
<evidence type="ECO:0000313" key="5">
    <source>
        <dbReference type="Proteomes" id="UP000054007"/>
    </source>
</evidence>
<feature type="chain" id="PRO_5002317600" description="Mid2 domain-containing protein" evidence="3">
    <location>
        <begin position="23"/>
        <end position="297"/>
    </location>
</feature>
<organism evidence="4 5">
    <name type="scientific">Cylindrobasidium torrendii FP15055 ss-10</name>
    <dbReference type="NCBI Taxonomy" id="1314674"/>
    <lineage>
        <taxon>Eukaryota</taxon>
        <taxon>Fungi</taxon>
        <taxon>Dikarya</taxon>
        <taxon>Basidiomycota</taxon>
        <taxon>Agaricomycotina</taxon>
        <taxon>Agaricomycetes</taxon>
        <taxon>Agaricomycetidae</taxon>
        <taxon>Agaricales</taxon>
        <taxon>Marasmiineae</taxon>
        <taxon>Physalacriaceae</taxon>
        <taxon>Cylindrobasidium</taxon>
    </lineage>
</organism>
<feature type="region of interest" description="Disordered" evidence="1">
    <location>
        <begin position="277"/>
        <end position="297"/>
    </location>
</feature>
<evidence type="ECO:0000256" key="2">
    <source>
        <dbReference type="SAM" id="Phobius"/>
    </source>
</evidence>
<gene>
    <name evidence="4" type="ORF">CYLTODRAFT_416964</name>
</gene>
<feature type="region of interest" description="Disordered" evidence="1">
    <location>
        <begin position="97"/>
        <end position="155"/>
    </location>
</feature>
<feature type="transmembrane region" description="Helical" evidence="2">
    <location>
        <begin position="161"/>
        <end position="188"/>
    </location>
</feature>
<dbReference type="AlphaFoldDB" id="A0A0D7BVD8"/>
<reference evidence="4 5" key="1">
    <citation type="journal article" date="2015" name="Fungal Genet. Biol.">
        <title>Evolution of novel wood decay mechanisms in Agaricales revealed by the genome sequences of Fistulina hepatica and Cylindrobasidium torrendii.</title>
        <authorList>
            <person name="Floudas D."/>
            <person name="Held B.W."/>
            <person name="Riley R."/>
            <person name="Nagy L.G."/>
            <person name="Koehler G."/>
            <person name="Ransdell A.S."/>
            <person name="Younus H."/>
            <person name="Chow J."/>
            <person name="Chiniquy J."/>
            <person name="Lipzen A."/>
            <person name="Tritt A."/>
            <person name="Sun H."/>
            <person name="Haridas S."/>
            <person name="LaButti K."/>
            <person name="Ohm R.A."/>
            <person name="Kues U."/>
            <person name="Blanchette R.A."/>
            <person name="Grigoriev I.V."/>
            <person name="Minto R.E."/>
            <person name="Hibbett D.S."/>
        </authorList>
    </citation>
    <scope>NUCLEOTIDE SEQUENCE [LARGE SCALE GENOMIC DNA]</scope>
    <source>
        <strain evidence="4 5">FP15055 ss-10</strain>
    </source>
</reference>
<feature type="compositionally biased region" description="Polar residues" evidence="1">
    <location>
        <begin position="116"/>
        <end position="127"/>
    </location>
</feature>
<sequence>MLARLSLPIFLLLMHAAGLVSASAIPRRAFFPGLFGEDNDANTDTATPTDQNPLHNSHTALSQQTGTALSSLVPHSTKGLLPDSPLDSLLGLGHSLPTSTSKTTAGASSSPPTATQGETTELLTSTHPALPPTHIGVPSTRLPTATAEASDSSHTVNKGKVVGITAACIAGAVILTIAVALFDTWWGWLKGKVTGKKKGDDSDVRSLRSSWEKPRAFDWPDHPGRYSGAHGSPMVDKMEGVGAHGNHRLDPYMHLQNSVSPHHPTPTYAPWHDTLLSSDPYTPDPLYRKPSSRSIPR</sequence>
<feature type="compositionally biased region" description="Polar residues" evidence="1">
    <location>
        <begin position="141"/>
        <end position="155"/>
    </location>
</feature>
<feature type="region of interest" description="Disordered" evidence="1">
    <location>
        <begin position="41"/>
        <end position="76"/>
    </location>
</feature>
<dbReference type="EMBL" id="KN880435">
    <property type="protein sequence ID" value="KIY73591.1"/>
    <property type="molecule type" value="Genomic_DNA"/>
</dbReference>
<name>A0A0D7BVD8_9AGAR</name>
<keyword evidence="2" id="KW-0812">Transmembrane</keyword>
<protein>
    <recommendedName>
        <fullName evidence="6">Mid2 domain-containing protein</fullName>
    </recommendedName>
</protein>
<evidence type="ECO:0000256" key="1">
    <source>
        <dbReference type="SAM" id="MobiDB-lite"/>
    </source>
</evidence>
<keyword evidence="2" id="KW-0472">Membrane</keyword>